<keyword evidence="1" id="KW-0677">Repeat</keyword>
<gene>
    <name evidence="6" type="ORF">SAMN02910432_01982</name>
</gene>
<dbReference type="InterPro" id="IPR003593">
    <property type="entry name" value="AAA+_ATPase"/>
</dbReference>
<dbReference type="AlphaFoldDB" id="A0A1I2TAS5"/>
<dbReference type="PROSITE" id="PS50893">
    <property type="entry name" value="ABC_TRANSPORTER_2"/>
    <property type="match status" value="2"/>
</dbReference>
<name>A0A1I2TAS5_9LACO</name>
<dbReference type="CDD" id="cd03221">
    <property type="entry name" value="ABCF_EF-3"/>
    <property type="match status" value="1"/>
</dbReference>
<reference evidence="7" key="1">
    <citation type="submission" date="2016-10" db="EMBL/GenBank/DDBJ databases">
        <authorList>
            <person name="Varghese N."/>
            <person name="Submissions S."/>
        </authorList>
    </citation>
    <scope>NUCLEOTIDE SEQUENCE [LARGE SCALE GENOMIC DNA]</scope>
    <source>
        <strain evidence="7">DSM 20403</strain>
    </source>
</reference>
<dbReference type="RefSeq" id="WP_046922521.1">
    <property type="nucleotide sequence ID" value="NZ_AYYL01000056.1"/>
</dbReference>
<proteinExistence type="predicted"/>
<organism evidence="6 7">
    <name type="scientific">Ligilactobacillus ruminis DSM 20403 = NBRC 102161</name>
    <dbReference type="NCBI Taxonomy" id="1423798"/>
    <lineage>
        <taxon>Bacteria</taxon>
        <taxon>Bacillati</taxon>
        <taxon>Bacillota</taxon>
        <taxon>Bacilli</taxon>
        <taxon>Lactobacillales</taxon>
        <taxon>Lactobacillaceae</taxon>
        <taxon>Ligilactobacillus</taxon>
    </lineage>
</organism>
<feature type="compositionally biased region" description="Basic residues" evidence="4">
    <location>
        <begin position="182"/>
        <end position="191"/>
    </location>
</feature>
<protein>
    <submittedName>
        <fullName evidence="6">Macrolide transport system ATP-binding/permease protein</fullName>
    </submittedName>
</protein>
<accession>A0A1I2TAS5</accession>
<evidence type="ECO:0000313" key="7">
    <source>
        <dbReference type="Proteomes" id="UP000182635"/>
    </source>
</evidence>
<dbReference type="PANTHER" id="PTHR19211">
    <property type="entry name" value="ATP-BINDING TRANSPORT PROTEIN-RELATED"/>
    <property type="match status" value="1"/>
</dbReference>
<evidence type="ECO:0000259" key="5">
    <source>
        <dbReference type="PROSITE" id="PS50893"/>
    </source>
</evidence>
<dbReference type="Gene3D" id="3.40.50.300">
    <property type="entry name" value="P-loop containing nucleotide triphosphate hydrolases"/>
    <property type="match status" value="3"/>
</dbReference>
<evidence type="ECO:0000313" key="6">
    <source>
        <dbReference type="EMBL" id="SFG59686.1"/>
    </source>
</evidence>
<dbReference type="SMART" id="SM00382">
    <property type="entry name" value="AAA"/>
    <property type="match status" value="2"/>
</dbReference>
<evidence type="ECO:0000256" key="4">
    <source>
        <dbReference type="SAM" id="MobiDB-lite"/>
    </source>
</evidence>
<dbReference type="InterPro" id="IPR050611">
    <property type="entry name" value="ABCF"/>
</dbReference>
<evidence type="ECO:0000256" key="1">
    <source>
        <dbReference type="ARBA" id="ARBA00022737"/>
    </source>
</evidence>
<dbReference type="EMBL" id="FOPI01000047">
    <property type="protein sequence ID" value="SFG59686.1"/>
    <property type="molecule type" value="Genomic_DNA"/>
</dbReference>
<dbReference type="SUPFAM" id="SSF52540">
    <property type="entry name" value="P-loop containing nucleoside triphosphate hydrolases"/>
    <property type="match status" value="2"/>
</dbReference>
<dbReference type="Pfam" id="PF00005">
    <property type="entry name" value="ABC_tran"/>
    <property type="match status" value="2"/>
</dbReference>
<dbReference type="PANTHER" id="PTHR19211:SF6">
    <property type="entry name" value="BLL7188 PROTEIN"/>
    <property type="match status" value="1"/>
</dbReference>
<feature type="domain" description="ABC transporter" evidence="5">
    <location>
        <begin position="265"/>
        <end position="466"/>
    </location>
</feature>
<dbReference type="GO" id="GO:0005524">
    <property type="term" value="F:ATP binding"/>
    <property type="evidence" value="ECO:0007669"/>
    <property type="project" value="UniProtKB-KW"/>
</dbReference>
<dbReference type="Proteomes" id="UP000182635">
    <property type="component" value="Unassembled WGS sequence"/>
</dbReference>
<keyword evidence="2" id="KW-0547">Nucleotide-binding</keyword>
<dbReference type="GO" id="GO:0016887">
    <property type="term" value="F:ATP hydrolysis activity"/>
    <property type="evidence" value="ECO:0007669"/>
    <property type="project" value="InterPro"/>
</dbReference>
<keyword evidence="3 6" id="KW-0067">ATP-binding</keyword>
<feature type="domain" description="ABC transporter" evidence="5">
    <location>
        <begin position="2"/>
        <end position="180"/>
    </location>
</feature>
<evidence type="ECO:0000256" key="2">
    <source>
        <dbReference type="ARBA" id="ARBA00022741"/>
    </source>
</evidence>
<feature type="region of interest" description="Disordered" evidence="4">
    <location>
        <begin position="180"/>
        <end position="210"/>
    </location>
</feature>
<sequence length="466" mass="52159">MLAVNDLAFSYGDNPLFSKCSFRIGNGRHVALVGDNGTGKTTLLRLITGILKPDAGMVRYDGHAEMVSQFPAGMEGVSPGQGQMQRISRAFAKRPDILLLDEPTSNLDAEGIRKLTGMIGGFRGIAVIISHDIAFLEKAVDCVLMIEDRHIDLYDGNFEEFRQMRERNRNNQYQLYEVEQKQRRRQKRVAQKMKEKAAKSRKAGGVSNSEAKARSLLGNYDKVQRRLSANARRMQKSLDEGPKNAKPYEKMGLKLLTTYQKPQKVRINLDFDGLSGHGIRLIDNSFSFRIRSGETVGLLGRNGSGKSTLLGEIEGRLEKRSCRVSRFRQEIQDVWEEGENLLSQLMKASGMPEQVVLDVAGAMGLHADLLSHTPDELSGGQLLKAQLVLELVSPFDVLLLDEPTNYLDYDGVRALTEFIRNSEAAVVVISHDERFVEGCVDRTYLISDRRFSDYCDLGDYFGKDGI</sequence>
<dbReference type="InterPro" id="IPR027417">
    <property type="entry name" value="P-loop_NTPase"/>
</dbReference>
<dbReference type="OrthoDB" id="9760950at2"/>
<evidence type="ECO:0000256" key="3">
    <source>
        <dbReference type="ARBA" id="ARBA00022840"/>
    </source>
</evidence>
<dbReference type="InterPro" id="IPR003439">
    <property type="entry name" value="ABC_transporter-like_ATP-bd"/>
</dbReference>